<protein>
    <submittedName>
        <fullName evidence="1">Uncharacterized protein</fullName>
    </submittedName>
</protein>
<accession>A0ABP7QGR7</accession>
<reference evidence="2" key="1">
    <citation type="journal article" date="2019" name="Int. J. Syst. Evol. Microbiol.">
        <title>The Global Catalogue of Microorganisms (GCM) 10K type strain sequencing project: providing services to taxonomists for standard genome sequencing and annotation.</title>
        <authorList>
            <consortium name="The Broad Institute Genomics Platform"/>
            <consortium name="The Broad Institute Genome Sequencing Center for Infectious Disease"/>
            <person name="Wu L."/>
            <person name="Ma J."/>
        </authorList>
    </citation>
    <scope>NUCLEOTIDE SEQUENCE [LARGE SCALE GENOMIC DNA]</scope>
    <source>
        <strain evidence="2">JCM 16601</strain>
    </source>
</reference>
<organism evidence="1 2">
    <name type="scientific">Mucilaginibacter dorajii</name>
    <dbReference type="NCBI Taxonomy" id="692994"/>
    <lineage>
        <taxon>Bacteria</taxon>
        <taxon>Pseudomonadati</taxon>
        <taxon>Bacteroidota</taxon>
        <taxon>Sphingobacteriia</taxon>
        <taxon>Sphingobacteriales</taxon>
        <taxon>Sphingobacteriaceae</taxon>
        <taxon>Mucilaginibacter</taxon>
    </lineage>
</organism>
<gene>
    <name evidence="1" type="ORF">GCM10022210_37130</name>
</gene>
<comment type="caution">
    <text evidence="1">The sequence shown here is derived from an EMBL/GenBank/DDBJ whole genome shotgun (WGS) entry which is preliminary data.</text>
</comment>
<sequence length="75" mass="8129">MKAEKNKTSASPYIPQIPRSYSIDEILAAGGPVAFATKMGQRPEKIDDDLALLPDSASLTIDELNEALIILKESK</sequence>
<name>A0ABP7QGR7_9SPHI</name>
<evidence type="ECO:0000313" key="1">
    <source>
        <dbReference type="EMBL" id="GAA3982237.1"/>
    </source>
</evidence>
<dbReference type="EMBL" id="BAAAZC010000026">
    <property type="protein sequence ID" value="GAA3982237.1"/>
    <property type="molecule type" value="Genomic_DNA"/>
</dbReference>
<evidence type="ECO:0000313" key="2">
    <source>
        <dbReference type="Proteomes" id="UP001500742"/>
    </source>
</evidence>
<keyword evidence="2" id="KW-1185">Reference proteome</keyword>
<dbReference type="Proteomes" id="UP001500742">
    <property type="component" value="Unassembled WGS sequence"/>
</dbReference>
<proteinExistence type="predicted"/>
<dbReference type="RefSeq" id="WP_259093817.1">
    <property type="nucleotide sequence ID" value="NZ_BAAAZC010000026.1"/>
</dbReference>